<comment type="caution">
    <text evidence="2">The sequence shown here is derived from an EMBL/GenBank/DDBJ whole genome shotgun (WGS) entry which is preliminary data.</text>
</comment>
<evidence type="ECO:0008006" key="4">
    <source>
        <dbReference type="Google" id="ProtNLM"/>
    </source>
</evidence>
<keyword evidence="1" id="KW-0472">Membrane</keyword>
<keyword evidence="3" id="KW-1185">Reference proteome</keyword>
<gene>
    <name evidence="2" type="ORF">JD844_005039</name>
</gene>
<reference evidence="2 3" key="1">
    <citation type="journal article" date="2022" name="Gigascience">
        <title>A chromosome-level genome assembly and annotation of the desert horned lizard, Phrynosoma platyrhinos, provides insight into chromosomal rearrangements among reptiles.</title>
        <authorList>
            <person name="Koochekian N."/>
            <person name="Ascanio A."/>
            <person name="Farleigh K."/>
            <person name="Card D.C."/>
            <person name="Schield D.R."/>
            <person name="Castoe T.A."/>
            <person name="Jezkova T."/>
        </authorList>
    </citation>
    <scope>NUCLEOTIDE SEQUENCE [LARGE SCALE GENOMIC DNA]</scope>
    <source>
        <strain evidence="2">NK-2021</strain>
    </source>
</reference>
<dbReference type="EMBL" id="JAIPUX010005291">
    <property type="protein sequence ID" value="KAH0615591.1"/>
    <property type="molecule type" value="Genomic_DNA"/>
</dbReference>
<name>A0ABQ7SE26_PHRPL</name>
<accession>A0ABQ7SE26</accession>
<organism evidence="2 3">
    <name type="scientific">Phrynosoma platyrhinos</name>
    <name type="common">Desert horned lizard</name>
    <dbReference type="NCBI Taxonomy" id="52577"/>
    <lineage>
        <taxon>Eukaryota</taxon>
        <taxon>Metazoa</taxon>
        <taxon>Chordata</taxon>
        <taxon>Craniata</taxon>
        <taxon>Vertebrata</taxon>
        <taxon>Euteleostomi</taxon>
        <taxon>Lepidosauria</taxon>
        <taxon>Squamata</taxon>
        <taxon>Bifurcata</taxon>
        <taxon>Unidentata</taxon>
        <taxon>Episquamata</taxon>
        <taxon>Toxicofera</taxon>
        <taxon>Iguania</taxon>
        <taxon>Phrynosomatidae</taxon>
        <taxon>Phrynosomatinae</taxon>
        <taxon>Phrynosoma</taxon>
    </lineage>
</organism>
<feature type="transmembrane region" description="Helical" evidence="1">
    <location>
        <begin position="6"/>
        <end position="25"/>
    </location>
</feature>
<keyword evidence="1" id="KW-0812">Transmembrane</keyword>
<keyword evidence="1" id="KW-1133">Transmembrane helix</keyword>
<proteinExistence type="predicted"/>
<sequence>MHACQLISMVCGSWVRISLLLGFLIGTFSRNTFTFTIPVENQTAKGSDPDPLIIERLGDVYEYVSSALDWWQADRYCRQRFAQLPSETWASLGQKLDSHQIQGAIWLSNEEVYLQKPRHRRE</sequence>
<evidence type="ECO:0000256" key="1">
    <source>
        <dbReference type="SAM" id="Phobius"/>
    </source>
</evidence>
<evidence type="ECO:0000313" key="2">
    <source>
        <dbReference type="EMBL" id="KAH0615591.1"/>
    </source>
</evidence>
<protein>
    <recommendedName>
        <fullName evidence="4">C-type lectin domain-containing protein</fullName>
    </recommendedName>
</protein>
<dbReference type="Proteomes" id="UP000826234">
    <property type="component" value="Unassembled WGS sequence"/>
</dbReference>
<evidence type="ECO:0000313" key="3">
    <source>
        <dbReference type="Proteomes" id="UP000826234"/>
    </source>
</evidence>